<gene>
    <name evidence="1" type="ORF">A2196_03160</name>
</gene>
<dbReference type="InterPro" id="IPR009000">
    <property type="entry name" value="Transl_B-barrel_sf"/>
</dbReference>
<evidence type="ECO:0008006" key="3">
    <source>
        <dbReference type="Google" id="ProtNLM"/>
    </source>
</evidence>
<dbReference type="EMBL" id="MFCA01000026">
    <property type="protein sequence ID" value="OGE01472.1"/>
    <property type="molecule type" value="Genomic_DNA"/>
</dbReference>
<name>A0A1F5HBR0_9BACT</name>
<protein>
    <recommendedName>
        <fullName evidence="3">Translation elongation factor-like protein</fullName>
    </recommendedName>
</protein>
<reference evidence="1 2" key="1">
    <citation type="journal article" date="2016" name="Nat. Commun.">
        <title>Thousands of microbial genomes shed light on interconnected biogeochemical processes in an aquifer system.</title>
        <authorList>
            <person name="Anantharaman K."/>
            <person name="Brown C.T."/>
            <person name="Hug L.A."/>
            <person name="Sharon I."/>
            <person name="Castelle C.J."/>
            <person name="Probst A.J."/>
            <person name="Thomas B.C."/>
            <person name="Singh A."/>
            <person name="Wilkins M.J."/>
            <person name="Karaoz U."/>
            <person name="Brodie E.L."/>
            <person name="Williams K.H."/>
            <person name="Hubbard S.S."/>
            <person name="Banfield J.F."/>
        </authorList>
    </citation>
    <scope>NUCLEOTIDE SEQUENCE [LARGE SCALE GENOMIC DNA]</scope>
</reference>
<proteinExistence type="predicted"/>
<organism evidence="1 2">
    <name type="scientific">Candidatus Curtissbacteria bacterium RIFOXYA1_FULL_41_14</name>
    <dbReference type="NCBI Taxonomy" id="1797737"/>
    <lineage>
        <taxon>Bacteria</taxon>
        <taxon>Candidatus Curtissiibacteriota</taxon>
    </lineage>
</organism>
<accession>A0A1F5HBR0</accession>
<comment type="caution">
    <text evidence="1">The sequence shown here is derived from an EMBL/GenBank/DDBJ whole genome shotgun (WGS) entry which is preliminary data.</text>
</comment>
<dbReference type="SUPFAM" id="SSF50447">
    <property type="entry name" value="Translation proteins"/>
    <property type="match status" value="1"/>
</dbReference>
<dbReference type="Proteomes" id="UP000176751">
    <property type="component" value="Unassembled WGS sequence"/>
</dbReference>
<sequence length="66" mass="7245">MIKLDKGDLKVGDSVKIVDKAGNESTQEVRSMQIEHADIDIAKSKDQFGLKVTSPVKANSEVFKVK</sequence>
<dbReference type="AlphaFoldDB" id="A0A1F5HBR0"/>
<evidence type="ECO:0000313" key="2">
    <source>
        <dbReference type="Proteomes" id="UP000176751"/>
    </source>
</evidence>
<dbReference type="STRING" id="1797737.A2196_03160"/>
<dbReference type="Gene3D" id="2.40.30.10">
    <property type="entry name" value="Translation factors"/>
    <property type="match status" value="1"/>
</dbReference>
<evidence type="ECO:0000313" key="1">
    <source>
        <dbReference type="EMBL" id="OGE01472.1"/>
    </source>
</evidence>